<evidence type="ECO:0000313" key="2">
    <source>
        <dbReference type="Proteomes" id="UP000807342"/>
    </source>
</evidence>
<organism evidence="1 2">
    <name type="scientific">Macrolepiota fuliginosa MF-IS2</name>
    <dbReference type="NCBI Taxonomy" id="1400762"/>
    <lineage>
        <taxon>Eukaryota</taxon>
        <taxon>Fungi</taxon>
        <taxon>Dikarya</taxon>
        <taxon>Basidiomycota</taxon>
        <taxon>Agaricomycotina</taxon>
        <taxon>Agaricomycetes</taxon>
        <taxon>Agaricomycetidae</taxon>
        <taxon>Agaricales</taxon>
        <taxon>Agaricineae</taxon>
        <taxon>Agaricaceae</taxon>
        <taxon>Macrolepiota</taxon>
    </lineage>
</organism>
<evidence type="ECO:0000313" key="1">
    <source>
        <dbReference type="EMBL" id="KAF9444017.1"/>
    </source>
</evidence>
<name>A0A9P5X431_9AGAR</name>
<proteinExistence type="predicted"/>
<reference evidence="1" key="1">
    <citation type="submission" date="2020-11" db="EMBL/GenBank/DDBJ databases">
        <authorList>
            <consortium name="DOE Joint Genome Institute"/>
            <person name="Ahrendt S."/>
            <person name="Riley R."/>
            <person name="Andreopoulos W."/>
            <person name="Labutti K."/>
            <person name="Pangilinan J."/>
            <person name="Ruiz-Duenas F.J."/>
            <person name="Barrasa J.M."/>
            <person name="Sanchez-Garcia M."/>
            <person name="Camarero S."/>
            <person name="Miyauchi S."/>
            <person name="Serrano A."/>
            <person name="Linde D."/>
            <person name="Babiker R."/>
            <person name="Drula E."/>
            <person name="Ayuso-Fernandez I."/>
            <person name="Pacheco R."/>
            <person name="Padilla G."/>
            <person name="Ferreira P."/>
            <person name="Barriuso J."/>
            <person name="Kellner H."/>
            <person name="Castanera R."/>
            <person name="Alfaro M."/>
            <person name="Ramirez L."/>
            <person name="Pisabarro A.G."/>
            <person name="Kuo A."/>
            <person name="Tritt A."/>
            <person name="Lipzen A."/>
            <person name="He G."/>
            <person name="Yan M."/>
            <person name="Ng V."/>
            <person name="Cullen D."/>
            <person name="Martin F."/>
            <person name="Rosso M.-N."/>
            <person name="Henrissat B."/>
            <person name="Hibbett D."/>
            <person name="Martinez A.T."/>
            <person name="Grigoriev I.V."/>
        </authorList>
    </citation>
    <scope>NUCLEOTIDE SEQUENCE</scope>
    <source>
        <strain evidence="1">MF-IS2</strain>
    </source>
</reference>
<accession>A0A9P5X431</accession>
<dbReference type="EMBL" id="MU151413">
    <property type="protein sequence ID" value="KAF9444017.1"/>
    <property type="molecule type" value="Genomic_DNA"/>
</dbReference>
<dbReference type="Proteomes" id="UP000807342">
    <property type="component" value="Unassembled WGS sequence"/>
</dbReference>
<gene>
    <name evidence="1" type="ORF">P691DRAFT_369512</name>
</gene>
<dbReference type="AlphaFoldDB" id="A0A9P5X431"/>
<comment type="caution">
    <text evidence="1">The sequence shown here is derived from an EMBL/GenBank/DDBJ whole genome shotgun (WGS) entry which is preliminary data.</text>
</comment>
<keyword evidence="2" id="KW-1185">Reference proteome</keyword>
<protein>
    <submittedName>
        <fullName evidence="1">Uncharacterized protein</fullName>
    </submittedName>
</protein>
<sequence length="132" mass="15127">MSSSLHLTFSTWPGIVLRKLMRYTYLTRKYGHSAVSWRGRGSRHVFATCQRFSRSCLGISGAYVYLASRITCLPDDFSGLCDKRLLLKLHSLQEYHHVPMTPPNTTVHHHLSHGVYTRRDPASVTRFILDPP</sequence>